<dbReference type="VEuPathDB" id="FungiDB:A1O7_01352"/>
<dbReference type="RefSeq" id="XP_007753580.1">
    <property type="nucleotide sequence ID" value="XM_007755390.1"/>
</dbReference>
<comment type="caution">
    <text evidence="1">The sequence shown here is derived from an EMBL/GenBank/DDBJ whole genome shotgun (WGS) entry which is preliminary data.</text>
</comment>
<proteinExistence type="predicted"/>
<dbReference type="EMBL" id="AMGW01000001">
    <property type="protein sequence ID" value="EXJ65013.1"/>
    <property type="molecule type" value="Genomic_DNA"/>
</dbReference>
<dbReference type="GeneID" id="19175965"/>
<organism evidence="1 2">
    <name type="scientific">Cladophialophora yegresii CBS 114405</name>
    <dbReference type="NCBI Taxonomy" id="1182544"/>
    <lineage>
        <taxon>Eukaryota</taxon>
        <taxon>Fungi</taxon>
        <taxon>Dikarya</taxon>
        <taxon>Ascomycota</taxon>
        <taxon>Pezizomycotina</taxon>
        <taxon>Eurotiomycetes</taxon>
        <taxon>Chaetothyriomycetidae</taxon>
        <taxon>Chaetothyriales</taxon>
        <taxon>Herpotrichiellaceae</taxon>
        <taxon>Cladophialophora</taxon>
    </lineage>
</organism>
<keyword evidence="2" id="KW-1185">Reference proteome</keyword>
<evidence type="ECO:0000313" key="2">
    <source>
        <dbReference type="Proteomes" id="UP000019473"/>
    </source>
</evidence>
<sequence>MAAAICPSEISANKCEKMTNSFQERGGFLPMQRFMAEDSRKQPWSTVHLTSETSFHCVHAATTSASRASTSLPDSSSAATNGSAKAEVAGEIKPYQTCSEFNHGFNKICQHGNGAHQHNGKRNPESNARCNRADLQLPVRWAQPYGSPSQRQQLRRREGSTNHGLLYIGYVFADEGTAGGKLSRSEGGKIKELEVQAQI</sequence>
<gene>
    <name evidence="1" type="ORF">A1O7_01352</name>
</gene>
<protein>
    <submittedName>
        <fullName evidence="1">Uncharacterized protein</fullName>
    </submittedName>
</protein>
<reference evidence="1 2" key="1">
    <citation type="submission" date="2013-03" db="EMBL/GenBank/DDBJ databases">
        <title>The Genome Sequence of Cladophialophora yegresii CBS 114405.</title>
        <authorList>
            <consortium name="The Broad Institute Genomics Platform"/>
            <person name="Cuomo C."/>
            <person name="de Hoog S."/>
            <person name="Gorbushina A."/>
            <person name="Walker B."/>
            <person name="Young S.K."/>
            <person name="Zeng Q."/>
            <person name="Gargeya S."/>
            <person name="Fitzgerald M."/>
            <person name="Haas B."/>
            <person name="Abouelleil A."/>
            <person name="Allen A.W."/>
            <person name="Alvarado L."/>
            <person name="Arachchi H.M."/>
            <person name="Berlin A.M."/>
            <person name="Chapman S.B."/>
            <person name="Gainer-Dewar J."/>
            <person name="Goldberg J."/>
            <person name="Griggs A."/>
            <person name="Gujja S."/>
            <person name="Hansen M."/>
            <person name="Howarth C."/>
            <person name="Imamovic A."/>
            <person name="Ireland A."/>
            <person name="Larimer J."/>
            <person name="McCowan C."/>
            <person name="Murphy C."/>
            <person name="Pearson M."/>
            <person name="Poon T.W."/>
            <person name="Priest M."/>
            <person name="Roberts A."/>
            <person name="Saif S."/>
            <person name="Shea T."/>
            <person name="Sisk P."/>
            <person name="Sykes S."/>
            <person name="Wortman J."/>
            <person name="Nusbaum C."/>
            <person name="Birren B."/>
        </authorList>
    </citation>
    <scope>NUCLEOTIDE SEQUENCE [LARGE SCALE GENOMIC DNA]</scope>
    <source>
        <strain evidence="1 2">CBS 114405</strain>
    </source>
</reference>
<evidence type="ECO:0000313" key="1">
    <source>
        <dbReference type="EMBL" id="EXJ65013.1"/>
    </source>
</evidence>
<accession>W9WAQ3</accession>
<dbReference type="OrthoDB" id="4159166at2759"/>
<dbReference type="AlphaFoldDB" id="W9WAQ3"/>
<dbReference type="HOGENOM" id="CLU_1372076_0_0_1"/>
<dbReference type="Proteomes" id="UP000019473">
    <property type="component" value="Unassembled WGS sequence"/>
</dbReference>
<name>W9WAQ3_9EURO</name>